<evidence type="ECO:0008006" key="3">
    <source>
        <dbReference type="Google" id="ProtNLM"/>
    </source>
</evidence>
<dbReference type="RefSeq" id="WP_323446399.1">
    <property type="nucleotide sequence ID" value="NZ_BSBI01000003.1"/>
</dbReference>
<reference evidence="1 2" key="1">
    <citation type="submission" date="2022-10" db="EMBL/GenBank/DDBJ databases">
        <title>Draft genome sequence of Streptomyces sp. YSPA8.</title>
        <authorList>
            <person name="Moriuchi R."/>
            <person name="Dohra H."/>
            <person name="Yamamura H."/>
            <person name="Kodani S."/>
        </authorList>
    </citation>
    <scope>NUCLEOTIDE SEQUENCE [LARGE SCALE GENOMIC DNA]</scope>
    <source>
        <strain evidence="1 2">YSPA8</strain>
    </source>
</reference>
<accession>A0ABQ5NVW0</accession>
<name>A0ABQ5NVW0_9ACTN</name>
<dbReference type="InterPro" id="IPR011990">
    <property type="entry name" value="TPR-like_helical_dom_sf"/>
</dbReference>
<sequence>MALRGALTLQRAVAAGRLNRAEESYAYLRHARELADRIGEGRNDHNTEFGPTNVSLHEVSVAVDLGDAGLALRAAQAIDISGLSPERQARFGIDLAKAHAQRRQVDDAVSTLEKVLHAAPELFHTKPTVKQLVTDLQAMSPQPPEQLQALARELGLPEE</sequence>
<organism evidence="1 2">
    <name type="scientific">Streptomyces yaizuensis</name>
    <dbReference type="NCBI Taxonomy" id="2989713"/>
    <lineage>
        <taxon>Bacteria</taxon>
        <taxon>Bacillati</taxon>
        <taxon>Actinomycetota</taxon>
        <taxon>Actinomycetes</taxon>
        <taxon>Kitasatosporales</taxon>
        <taxon>Streptomycetaceae</taxon>
        <taxon>Streptomyces</taxon>
    </lineage>
</organism>
<proteinExistence type="predicted"/>
<comment type="caution">
    <text evidence="1">The sequence shown here is derived from an EMBL/GenBank/DDBJ whole genome shotgun (WGS) entry which is preliminary data.</text>
</comment>
<keyword evidence="2" id="KW-1185">Reference proteome</keyword>
<gene>
    <name evidence="1" type="ORF">SYYSPA8_08395</name>
</gene>
<dbReference type="EMBL" id="BSBI01000003">
    <property type="protein sequence ID" value="GLF94298.1"/>
    <property type="molecule type" value="Genomic_DNA"/>
</dbReference>
<dbReference type="Proteomes" id="UP001291653">
    <property type="component" value="Unassembled WGS sequence"/>
</dbReference>
<evidence type="ECO:0000313" key="1">
    <source>
        <dbReference type="EMBL" id="GLF94298.1"/>
    </source>
</evidence>
<protein>
    <recommendedName>
        <fullName evidence="3">Tetratricopeptide repeat protein</fullName>
    </recommendedName>
</protein>
<dbReference type="SUPFAM" id="SSF48452">
    <property type="entry name" value="TPR-like"/>
    <property type="match status" value="1"/>
</dbReference>
<evidence type="ECO:0000313" key="2">
    <source>
        <dbReference type="Proteomes" id="UP001291653"/>
    </source>
</evidence>